<dbReference type="EMBL" id="MHJU01000017">
    <property type="protein sequence ID" value="OGY73081.1"/>
    <property type="molecule type" value="Genomic_DNA"/>
</dbReference>
<evidence type="ECO:0000313" key="2">
    <source>
        <dbReference type="EMBL" id="OGY73081.1"/>
    </source>
</evidence>
<organism evidence="2 3">
    <name type="scientific">Candidatus Jacksonbacteria bacterium RIFCSPLOWO2_02_FULL_44_20</name>
    <dbReference type="NCBI Taxonomy" id="1798460"/>
    <lineage>
        <taxon>Bacteria</taxon>
        <taxon>Candidatus Jacksoniibacteriota</taxon>
    </lineage>
</organism>
<dbReference type="Pfam" id="PF18895">
    <property type="entry name" value="T4SS_pilin"/>
    <property type="match status" value="1"/>
</dbReference>
<dbReference type="NCBIfam" id="NF045849">
    <property type="entry name" value="ICE_MMCAP2_0565"/>
    <property type="match status" value="1"/>
</dbReference>
<feature type="transmembrane region" description="Helical" evidence="1">
    <location>
        <begin position="176"/>
        <end position="197"/>
    </location>
</feature>
<dbReference type="InterPro" id="IPR043993">
    <property type="entry name" value="T4SS_pilin"/>
</dbReference>
<protein>
    <submittedName>
        <fullName evidence="2">Uncharacterized protein</fullName>
    </submittedName>
</protein>
<evidence type="ECO:0000313" key="3">
    <source>
        <dbReference type="Proteomes" id="UP000178315"/>
    </source>
</evidence>
<keyword evidence="1" id="KW-1133">Transmembrane helix</keyword>
<sequence length="204" mass="21592">MTITPWNGPDQNVALQCVSNRCVVPKQFVAIGTWCGTGIHCEDETSVLQFTCKTDNNICVAAVNGVACIDELARLNKDQDIGTLGTSIPESDRCATGLVCDIQESGLCQNDFGQGEVPADKLGDAASDIRDQIRELLNIALGFLGVAGVIVTMYGGALWMASAGDDEKVEKAKKTIVAGLIGLVIIGISWTIVSYVLKITQTIA</sequence>
<evidence type="ECO:0000256" key="1">
    <source>
        <dbReference type="SAM" id="Phobius"/>
    </source>
</evidence>
<accession>A0A1G2A8G8</accession>
<keyword evidence="1" id="KW-0812">Transmembrane</keyword>
<dbReference type="AlphaFoldDB" id="A0A1G2A8G8"/>
<comment type="caution">
    <text evidence="2">The sequence shown here is derived from an EMBL/GenBank/DDBJ whole genome shotgun (WGS) entry which is preliminary data.</text>
</comment>
<dbReference type="Proteomes" id="UP000178315">
    <property type="component" value="Unassembled WGS sequence"/>
</dbReference>
<name>A0A1G2A8G8_9BACT</name>
<gene>
    <name evidence="2" type="ORF">A3H61_02630</name>
</gene>
<keyword evidence="1" id="KW-0472">Membrane</keyword>
<reference evidence="2 3" key="1">
    <citation type="journal article" date="2016" name="Nat. Commun.">
        <title>Thousands of microbial genomes shed light on interconnected biogeochemical processes in an aquifer system.</title>
        <authorList>
            <person name="Anantharaman K."/>
            <person name="Brown C.T."/>
            <person name="Hug L.A."/>
            <person name="Sharon I."/>
            <person name="Castelle C.J."/>
            <person name="Probst A.J."/>
            <person name="Thomas B.C."/>
            <person name="Singh A."/>
            <person name="Wilkins M.J."/>
            <person name="Karaoz U."/>
            <person name="Brodie E.L."/>
            <person name="Williams K.H."/>
            <person name="Hubbard S.S."/>
            <person name="Banfield J.F."/>
        </authorList>
    </citation>
    <scope>NUCLEOTIDE SEQUENCE [LARGE SCALE GENOMIC DNA]</scope>
</reference>
<proteinExistence type="predicted"/>
<feature type="transmembrane region" description="Helical" evidence="1">
    <location>
        <begin position="136"/>
        <end position="156"/>
    </location>
</feature>